<protein>
    <recommendedName>
        <fullName evidence="4">DUF4258 domain-containing protein</fullName>
    </recommendedName>
</protein>
<comment type="caution">
    <text evidence="2">The sequence shown here is derived from an EMBL/GenBank/DDBJ whole genome shotgun (WGS) entry which is preliminary data.</text>
</comment>
<name>A0A023BZM1_9FLAO</name>
<dbReference type="EMBL" id="AQRA01000001">
    <property type="protein sequence ID" value="EZH75455.1"/>
    <property type="molecule type" value="Genomic_DNA"/>
</dbReference>
<accession>A0A023BZM1</accession>
<dbReference type="Proteomes" id="UP000023541">
    <property type="component" value="Unassembled WGS sequence"/>
</dbReference>
<organism evidence="2 3">
    <name type="scientific">Aquimarina atlantica</name>
    <dbReference type="NCBI Taxonomy" id="1317122"/>
    <lineage>
        <taxon>Bacteria</taxon>
        <taxon>Pseudomonadati</taxon>
        <taxon>Bacteroidota</taxon>
        <taxon>Flavobacteriia</taxon>
        <taxon>Flavobacteriales</taxon>
        <taxon>Flavobacteriaceae</taxon>
        <taxon>Aquimarina</taxon>
    </lineage>
</organism>
<dbReference type="AlphaFoldDB" id="A0A023BZM1"/>
<feature type="transmembrane region" description="Helical" evidence="1">
    <location>
        <begin position="7"/>
        <end position="27"/>
    </location>
</feature>
<dbReference type="OrthoDB" id="1466970at2"/>
<sequence length="124" mass="13881">MKLAQRLFYYLGGFAIGLILLFFFLGGKKASCDYGPSARVLKNIRIKKKAFSEQASSNMMKYEIDTADVSFLLTNGDVIFSKSNTKLDSCKTYFIEGTVKEKNVNMLIENCDSIAKINVLDVIP</sequence>
<evidence type="ECO:0000313" key="2">
    <source>
        <dbReference type="EMBL" id="EZH75455.1"/>
    </source>
</evidence>
<keyword evidence="1" id="KW-1133">Transmembrane helix</keyword>
<dbReference type="eggNOG" id="ENOG5032SSW">
    <property type="taxonomic scope" value="Bacteria"/>
</dbReference>
<reference evidence="2 3" key="1">
    <citation type="submission" date="2014-04" db="EMBL/GenBank/DDBJ databases">
        <title>Aquimarina sp. 22II-S11-z7 Genome Sequencing.</title>
        <authorList>
            <person name="Lai Q."/>
        </authorList>
    </citation>
    <scope>NUCLEOTIDE SEQUENCE [LARGE SCALE GENOMIC DNA]</scope>
    <source>
        <strain evidence="2 3">22II-S11-z7</strain>
    </source>
</reference>
<evidence type="ECO:0000313" key="3">
    <source>
        <dbReference type="Proteomes" id="UP000023541"/>
    </source>
</evidence>
<dbReference type="STRING" id="1317122.ATO12_01360"/>
<dbReference type="RefSeq" id="WP_034237966.1">
    <property type="nucleotide sequence ID" value="NZ_AQRA01000001.1"/>
</dbReference>
<keyword evidence="1" id="KW-0472">Membrane</keyword>
<evidence type="ECO:0000256" key="1">
    <source>
        <dbReference type="SAM" id="Phobius"/>
    </source>
</evidence>
<gene>
    <name evidence="2" type="ORF">ATO12_01360</name>
</gene>
<proteinExistence type="predicted"/>
<keyword evidence="3" id="KW-1185">Reference proteome</keyword>
<keyword evidence="1" id="KW-0812">Transmembrane</keyword>
<evidence type="ECO:0008006" key="4">
    <source>
        <dbReference type="Google" id="ProtNLM"/>
    </source>
</evidence>